<accession>A0A9D4STF3</accession>
<reference evidence="2" key="2">
    <citation type="submission" date="2021-09" db="EMBL/GenBank/DDBJ databases">
        <authorList>
            <person name="Jia N."/>
            <person name="Wang J."/>
            <person name="Shi W."/>
            <person name="Du L."/>
            <person name="Sun Y."/>
            <person name="Zhan W."/>
            <person name="Jiang J."/>
            <person name="Wang Q."/>
            <person name="Zhang B."/>
            <person name="Ji P."/>
            <person name="Sakyi L.B."/>
            <person name="Cui X."/>
            <person name="Yuan T."/>
            <person name="Jiang B."/>
            <person name="Yang W."/>
            <person name="Lam T.T.-Y."/>
            <person name="Chang Q."/>
            <person name="Ding S."/>
            <person name="Wang X."/>
            <person name="Zhu J."/>
            <person name="Ruan X."/>
            <person name="Zhao L."/>
            <person name="Wei J."/>
            <person name="Que T."/>
            <person name="Du C."/>
            <person name="Cheng J."/>
            <person name="Dai P."/>
            <person name="Han X."/>
            <person name="Huang E."/>
            <person name="Gao Y."/>
            <person name="Liu J."/>
            <person name="Shao H."/>
            <person name="Ye R."/>
            <person name="Li L."/>
            <person name="Wei W."/>
            <person name="Wang X."/>
            <person name="Wang C."/>
            <person name="Huo Q."/>
            <person name="Li W."/>
            <person name="Guo W."/>
            <person name="Chen H."/>
            <person name="Chen S."/>
            <person name="Zhou L."/>
            <person name="Zhou L."/>
            <person name="Ni X."/>
            <person name="Tian J."/>
            <person name="Zhou Y."/>
            <person name="Sheng Y."/>
            <person name="Liu T."/>
            <person name="Pan Y."/>
            <person name="Xia L."/>
            <person name="Li J."/>
            <person name="Zhao F."/>
            <person name="Cao W."/>
        </authorList>
    </citation>
    <scope>NUCLEOTIDE SEQUENCE</scope>
    <source>
        <strain evidence="2">Rsan-2018</strain>
        <tissue evidence="2">Larvae</tissue>
    </source>
</reference>
<comment type="caution">
    <text evidence="2">The sequence shown here is derived from an EMBL/GenBank/DDBJ whole genome shotgun (WGS) entry which is preliminary data.</text>
</comment>
<feature type="region of interest" description="Disordered" evidence="1">
    <location>
        <begin position="174"/>
        <end position="195"/>
    </location>
</feature>
<evidence type="ECO:0000256" key="1">
    <source>
        <dbReference type="SAM" id="MobiDB-lite"/>
    </source>
</evidence>
<evidence type="ECO:0000313" key="3">
    <source>
        <dbReference type="Proteomes" id="UP000821837"/>
    </source>
</evidence>
<keyword evidence="3" id="KW-1185">Reference proteome</keyword>
<evidence type="ECO:0000313" key="2">
    <source>
        <dbReference type="EMBL" id="KAH7946499.1"/>
    </source>
</evidence>
<reference evidence="2" key="1">
    <citation type="journal article" date="2020" name="Cell">
        <title>Large-Scale Comparative Analyses of Tick Genomes Elucidate Their Genetic Diversity and Vector Capacities.</title>
        <authorList>
            <consortium name="Tick Genome and Microbiome Consortium (TIGMIC)"/>
            <person name="Jia N."/>
            <person name="Wang J."/>
            <person name="Shi W."/>
            <person name="Du L."/>
            <person name="Sun Y."/>
            <person name="Zhan W."/>
            <person name="Jiang J.F."/>
            <person name="Wang Q."/>
            <person name="Zhang B."/>
            <person name="Ji P."/>
            <person name="Bell-Sakyi L."/>
            <person name="Cui X.M."/>
            <person name="Yuan T.T."/>
            <person name="Jiang B.G."/>
            <person name="Yang W.F."/>
            <person name="Lam T.T."/>
            <person name="Chang Q.C."/>
            <person name="Ding S.J."/>
            <person name="Wang X.J."/>
            <person name="Zhu J.G."/>
            <person name="Ruan X.D."/>
            <person name="Zhao L."/>
            <person name="Wei J.T."/>
            <person name="Ye R.Z."/>
            <person name="Que T.C."/>
            <person name="Du C.H."/>
            <person name="Zhou Y.H."/>
            <person name="Cheng J.X."/>
            <person name="Dai P.F."/>
            <person name="Guo W.B."/>
            <person name="Han X.H."/>
            <person name="Huang E.J."/>
            <person name="Li L.F."/>
            <person name="Wei W."/>
            <person name="Gao Y.C."/>
            <person name="Liu J.Z."/>
            <person name="Shao H.Z."/>
            <person name="Wang X."/>
            <person name="Wang C.C."/>
            <person name="Yang T.C."/>
            <person name="Huo Q.B."/>
            <person name="Li W."/>
            <person name="Chen H.Y."/>
            <person name="Chen S.E."/>
            <person name="Zhou L.G."/>
            <person name="Ni X.B."/>
            <person name="Tian J.H."/>
            <person name="Sheng Y."/>
            <person name="Liu T."/>
            <person name="Pan Y.S."/>
            <person name="Xia L.Y."/>
            <person name="Li J."/>
            <person name="Zhao F."/>
            <person name="Cao W.C."/>
        </authorList>
    </citation>
    <scope>NUCLEOTIDE SEQUENCE</scope>
    <source>
        <strain evidence="2">Rsan-2018</strain>
    </source>
</reference>
<dbReference type="Proteomes" id="UP000821837">
    <property type="component" value="Chromosome 6"/>
</dbReference>
<sequence>MAARRVQYDAHFKRSAILIAEEIGNSAAARRLDVAESTICEWRLQREALFKSEPGRKGFLGPRCGHHTELEKNVAEFVIEQRNRLLGVNVELIQWKAGDVAREMGIPRENLKASQWTREDRALTSTGRIKRPSAANIAEWVSAAWYGLLHDMIVRTFKKCCISNYMDGAEDDLIWEEESDKEGSTTGNDGDESDE</sequence>
<dbReference type="AlphaFoldDB" id="A0A9D4STF3"/>
<gene>
    <name evidence="2" type="ORF">HPB52_000251</name>
</gene>
<dbReference type="VEuPathDB" id="VectorBase:RSAN_041852"/>
<proteinExistence type="predicted"/>
<name>A0A9D4STF3_RHISA</name>
<protein>
    <submittedName>
        <fullName evidence="2">Uncharacterized protein</fullName>
    </submittedName>
</protein>
<dbReference type="EMBL" id="JABSTV010001252">
    <property type="protein sequence ID" value="KAH7946499.1"/>
    <property type="molecule type" value="Genomic_DNA"/>
</dbReference>
<organism evidence="2 3">
    <name type="scientific">Rhipicephalus sanguineus</name>
    <name type="common">Brown dog tick</name>
    <name type="synonym">Ixodes sanguineus</name>
    <dbReference type="NCBI Taxonomy" id="34632"/>
    <lineage>
        <taxon>Eukaryota</taxon>
        <taxon>Metazoa</taxon>
        <taxon>Ecdysozoa</taxon>
        <taxon>Arthropoda</taxon>
        <taxon>Chelicerata</taxon>
        <taxon>Arachnida</taxon>
        <taxon>Acari</taxon>
        <taxon>Parasitiformes</taxon>
        <taxon>Ixodida</taxon>
        <taxon>Ixodoidea</taxon>
        <taxon>Ixodidae</taxon>
        <taxon>Rhipicephalinae</taxon>
        <taxon>Rhipicephalus</taxon>
        <taxon>Rhipicephalus</taxon>
    </lineage>
</organism>